<dbReference type="PROSITE" id="PS50297">
    <property type="entry name" value="ANK_REP_REGION"/>
    <property type="match status" value="2"/>
</dbReference>
<keyword evidence="4" id="KW-1185">Reference proteome</keyword>
<sequence>MRSQRITQEEIDDWHRVPECEMLADMEALYKAGADLDRLDAQGASMLHIAAASGFEEVVLFLLKRGAKIDLLDKDGWQAIHIAACWCQLEIVELLVNFGADILAETKNGETVFDICEDIEMHTRLIEIKQEVERKKSQQQDLLNKPGKPRELVRRRSSTNPRSASIRRTSMREKKMISWKEAKQEAEMRGVATASSDEKNTSKPLSPIPNGSTDHILQKSTTYPESHELTSPKTIRGSTRSSHPGHSSKSSIPPTSSPILAGVVTHHGSSWSGKVQQNDTVTEVNGPTPSPNLRNSSRMKDKEVCYYVSS</sequence>
<evidence type="ECO:0000313" key="4">
    <source>
        <dbReference type="Proteomes" id="UP000269396"/>
    </source>
</evidence>
<dbReference type="PRINTS" id="PR01415">
    <property type="entry name" value="ANKYRIN"/>
</dbReference>
<evidence type="ECO:0000256" key="2">
    <source>
        <dbReference type="SAM" id="MobiDB-lite"/>
    </source>
</evidence>
<evidence type="ECO:0000313" key="3">
    <source>
        <dbReference type="EMBL" id="VDP43627.1"/>
    </source>
</evidence>
<dbReference type="Pfam" id="PF12796">
    <property type="entry name" value="Ank_2"/>
    <property type="match status" value="1"/>
</dbReference>
<keyword evidence="1" id="KW-0677">Repeat</keyword>
<organism evidence="3 4">
    <name type="scientific">Schistosoma mattheei</name>
    <dbReference type="NCBI Taxonomy" id="31246"/>
    <lineage>
        <taxon>Eukaryota</taxon>
        <taxon>Metazoa</taxon>
        <taxon>Spiralia</taxon>
        <taxon>Lophotrochozoa</taxon>
        <taxon>Platyhelminthes</taxon>
        <taxon>Trematoda</taxon>
        <taxon>Digenea</taxon>
        <taxon>Strigeidida</taxon>
        <taxon>Schistosomatoidea</taxon>
        <taxon>Schistosomatidae</taxon>
        <taxon>Schistosoma</taxon>
    </lineage>
</organism>
<dbReference type="InterPro" id="IPR051226">
    <property type="entry name" value="PP1_Regulatory_Subunit"/>
</dbReference>
<dbReference type="Gene3D" id="1.25.40.20">
    <property type="entry name" value="Ankyrin repeat-containing domain"/>
    <property type="match status" value="1"/>
</dbReference>
<name>A0A183P1J3_9TREM</name>
<dbReference type="PROSITE" id="PS50088">
    <property type="entry name" value="ANK_REPEAT"/>
    <property type="match status" value="2"/>
</dbReference>
<dbReference type="GO" id="GO:0004857">
    <property type="term" value="F:enzyme inhibitor activity"/>
    <property type="evidence" value="ECO:0007669"/>
    <property type="project" value="TreeGrafter"/>
</dbReference>
<dbReference type="AlphaFoldDB" id="A0A183P1J3"/>
<feature type="compositionally biased region" description="Polar residues" evidence="2">
    <location>
        <begin position="209"/>
        <end position="224"/>
    </location>
</feature>
<feature type="compositionally biased region" description="Basic and acidic residues" evidence="2">
    <location>
        <begin position="170"/>
        <end position="188"/>
    </location>
</feature>
<feature type="compositionally biased region" description="Polar residues" evidence="2">
    <location>
        <begin position="267"/>
        <end position="296"/>
    </location>
</feature>
<feature type="compositionally biased region" description="Low complexity" evidence="2">
    <location>
        <begin position="236"/>
        <end position="259"/>
    </location>
</feature>
<dbReference type="Proteomes" id="UP000269396">
    <property type="component" value="Unassembled WGS sequence"/>
</dbReference>
<proteinExistence type="predicted"/>
<dbReference type="PANTHER" id="PTHR24179:SF29">
    <property type="entry name" value="LD46604P"/>
    <property type="match status" value="1"/>
</dbReference>
<gene>
    <name evidence="3" type="ORF">SMTD_LOCUS8229</name>
</gene>
<dbReference type="EMBL" id="UZAL01028777">
    <property type="protein sequence ID" value="VDP43627.1"/>
    <property type="molecule type" value="Genomic_DNA"/>
</dbReference>
<evidence type="ECO:0000256" key="1">
    <source>
        <dbReference type="ARBA" id="ARBA00022737"/>
    </source>
</evidence>
<dbReference type="SMART" id="SM00248">
    <property type="entry name" value="ANK"/>
    <property type="match status" value="2"/>
</dbReference>
<feature type="region of interest" description="Disordered" evidence="2">
    <location>
        <begin position="136"/>
        <end position="303"/>
    </location>
</feature>
<dbReference type="GO" id="GO:0017020">
    <property type="term" value="F:myosin phosphatase regulator activity"/>
    <property type="evidence" value="ECO:0007669"/>
    <property type="project" value="TreeGrafter"/>
</dbReference>
<dbReference type="GO" id="GO:0005737">
    <property type="term" value="C:cytoplasm"/>
    <property type="evidence" value="ECO:0007669"/>
    <property type="project" value="TreeGrafter"/>
</dbReference>
<dbReference type="InterPro" id="IPR036770">
    <property type="entry name" value="Ankyrin_rpt-contain_sf"/>
</dbReference>
<accession>A0A183P1J3</accession>
<dbReference type="STRING" id="31246.A0A183P1J3"/>
<dbReference type="InterPro" id="IPR002110">
    <property type="entry name" value="Ankyrin_rpt"/>
</dbReference>
<protein>
    <submittedName>
        <fullName evidence="3">Uncharacterized protein</fullName>
    </submittedName>
</protein>
<reference evidence="3 4" key="1">
    <citation type="submission" date="2018-11" db="EMBL/GenBank/DDBJ databases">
        <authorList>
            <consortium name="Pathogen Informatics"/>
        </authorList>
    </citation>
    <scope>NUCLEOTIDE SEQUENCE [LARGE SCALE GENOMIC DNA]</scope>
    <source>
        <strain>Denwood</strain>
        <strain evidence="4">Zambia</strain>
    </source>
</reference>
<dbReference type="PANTHER" id="PTHR24179">
    <property type="entry name" value="PROTEIN PHOSPHATASE 1 REGULATORY SUBUNIT 12"/>
    <property type="match status" value="1"/>
</dbReference>
<dbReference type="SUPFAM" id="SSF48403">
    <property type="entry name" value="Ankyrin repeat"/>
    <property type="match status" value="1"/>
</dbReference>
<feature type="compositionally biased region" description="Polar residues" evidence="2">
    <location>
        <begin position="158"/>
        <end position="168"/>
    </location>
</feature>